<keyword evidence="3" id="KW-1185">Reference proteome</keyword>
<dbReference type="HOGENOM" id="CLU_921923_0_0_1"/>
<dbReference type="AlphaFoldDB" id="A0A066VFZ1"/>
<accession>A0A066VFZ1</accession>
<feature type="region of interest" description="Disordered" evidence="1">
    <location>
        <begin position="130"/>
        <end position="176"/>
    </location>
</feature>
<dbReference type="Proteomes" id="UP000027361">
    <property type="component" value="Unassembled WGS sequence"/>
</dbReference>
<evidence type="ECO:0000256" key="1">
    <source>
        <dbReference type="SAM" id="MobiDB-lite"/>
    </source>
</evidence>
<dbReference type="InParanoid" id="A0A066VFZ1"/>
<dbReference type="GeneID" id="25266207"/>
<protein>
    <recommendedName>
        <fullName evidence="4">Transcription factor domain-containing protein</fullName>
    </recommendedName>
</protein>
<comment type="caution">
    <text evidence="2">The sequence shown here is derived from an EMBL/GenBank/DDBJ whole genome shotgun (WGS) entry which is preliminary data.</text>
</comment>
<dbReference type="STRING" id="1037660.A0A066VFZ1"/>
<reference evidence="2 3" key="1">
    <citation type="submission" date="2014-05" db="EMBL/GenBank/DDBJ databases">
        <title>Draft genome sequence of a rare smut relative, Tilletiaria anomala UBC 951.</title>
        <authorList>
            <consortium name="DOE Joint Genome Institute"/>
            <person name="Toome M."/>
            <person name="Kuo A."/>
            <person name="Henrissat B."/>
            <person name="Lipzen A."/>
            <person name="Tritt A."/>
            <person name="Yoshinaga Y."/>
            <person name="Zane M."/>
            <person name="Barry K."/>
            <person name="Grigoriev I.V."/>
            <person name="Spatafora J.W."/>
            <person name="Aimea M.C."/>
        </authorList>
    </citation>
    <scope>NUCLEOTIDE SEQUENCE [LARGE SCALE GENOMIC DNA]</scope>
    <source>
        <strain evidence="2 3">UBC 951</strain>
    </source>
</reference>
<dbReference type="OrthoDB" id="3429912at2759"/>
<organism evidence="2 3">
    <name type="scientific">Tilletiaria anomala (strain ATCC 24038 / CBS 436.72 / UBC 951)</name>
    <dbReference type="NCBI Taxonomy" id="1037660"/>
    <lineage>
        <taxon>Eukaryota</taxon>
        <taxon>Fungi</taxon>
        <taxon>Dikarya</taxon>
        <taxon>Basidiomycota</taxon>
        <taxon>Ustilaginomycotina</taxon>
        <taxon>Exobasidiomycetes</taxon>
        <taxon>Georgefischeriales</taxon>
        <taxon>Tilletiariaceae</taxon>
        <taxon>Tilletiaria</taxon>
    </lineage>
</organism>
<feature type="compositionally biased region" description="Polar residues" evidence="1">
    <location>
        <begin position="157"/>
        <end position="171"/>
    </location>
</feature>
<dbReference type="EMBL" id="JMSN01000132">
    <property type="protein sequence ID" value="KDN37689.1"/>
    <property type="molecule type" value="Genomic_DNA"/>
</dbReference>
<name>A0A066VFZ1_TILAU</name>
<evidence type="ECO:0000313" key="3">
    <source>
        <dbReference type="Proteomes" id="UP000027361"/>
    </source>
</evidence>
<dbReference type="RefSeq" id="XP_013240468.1">
    <property type="nucleotide sequence ID" value="XM_013385014.1"/>
</dbReference>
<gene>
    <name evidence="2" type="ORF">K437DRAFT_270795</name>
</gene>
<evidence type="ECO:0008006" key="4">
    <source>
        <dbReference type="Google" id="ProtNLM"/>
    </source>
</evidence>
<proteinExistence type="predicted"/>
<evidence type="ECO:0000313" key="2">
    <source>
        <dbReference type="EMBL" id="KDN37689.1"/>
    </source>
</evidence>
<sequence length="302" mass="31952">MILPHSYAVLVLNSFGLQHAIDHPALTGLDKPMYYMRCLTAARGMVQAAFALGPVMRYAPDSQYVMITYACVFLLKLIRPAFSGYSDEDSVVQTVSQTASFLDELAVNETHTPALYATFLRTLLQSRLDQTEGTRSGAATPHRGSRAGTPSGAADATETTTLHNTDHNGQSGMAAFNGNAIDPSIVNRGPAVSGGITMMPGGRDDLAINTMQGMDATQMLNAVNNNTDQLLNESFWSSLLPPGFGGPLDGTGGHGLDTIPATSIFCNHQQTLAATPGVTPGITRPSTPSMMNSFPVGLTFNP</sequence>